<evidence type="ECO:0000313" key="2">
    <source>
        <dbReference type="WBParaSite" id="ES5_v2.g30122.t1"/>
    </source>
</evidence>
<dbReference type="Proteomes" id="UP000887579">
    <property type="component" value="Unplaced"/>
</dbReference>
<reference evidence="2" key="1">
    <citation type="submission" date="2022-11" db="UniProtKB">
        <authorList>
            <consortium name="WormBaseParasite"/>
        </authorList>
    </citation>
    <scope>IDENTIFICATION</scope>
</reference>
<dbReference type="WBParaSite" id="ES5_v2.g30122.t1">
    <property type="protein sequence ID" value="ES5_v2.g30122.t1"/>
    <property type="gene ID" value="ES5_v2.g30122"/>
</dbReference>
<protein>
    <submittedName>
        <fullName evidence="2">Uncharacterized protein</fullName>
    </submittedName>
</protein>
<proteinExistence type="predicted"/>
<name>A0AC34GKI8_9BILA</name>
<organism evidence="1 2">
    <name type="scientific">Panagrolaimus sp. ES5</name>
    <dbReference type="NCBI Taxonomy" id="591445"/>
    <lineage>
        <taxon>Eukaryota</taxon>
        <taxon>Metazoa</taxon>
        <taxon>Ecdysozoa</taxon>
        <taxon>Nematoda</taxon>
        <taxon>Chromadorea</taxon>
        <taxon>Rhabditida</taxon>
        <taxon>Tylenchina</taxon>
        <taxon>Panagrolaimomorpha</taxon>
        <taxon>Panagrolaimoidea</taxon>
        <taxon>Panagrolaimidae</taxon>
        <taxon>Panagrolaimus</taxon>
    </lineage>
</organism>
<evidence type="ECO:0000313" key="1">
    <source>
        <dbReference type="Proteomes" id="UP000887579"/>
    </source>
</evidence>
<sequence>MLTDEYLQTKILYSTSTSPEIKKAQEILTDISNRKFWRSIVAFKHLDSSIHYPRLEPMEIKAQFRSLDLDFNYNEILVVRKNFNAGKGLNTNPMDLIPFYPGENGESVRYTRFPKPSYQSAIFIIAPFKCTEKDAITINIAIRKYAM</sequence>
<accession>A0AC34GKI8</accession>